<feature type="compositionally biased region" description="Low complexity" evidence="4">
    <location>
        <begin position="168"/>
        <end position="182"/>
    </location>
</feature>
<dbReference type="EMBL" id="RBIG01000003">
    <property type="protein sequence ID" value="RKQ68476.1"/>
    <property type="molecule type" value="Genomic_DNA"/>
</dbReference>
<reference evidence="6 7" key="1">
    <citation type="submission" date="2018-10" db="EMBL/GenBank/DDBJ databases">
        <title>Comparative analysis of microorganisms from saline springs in Andes Mountain Range, Colombia.</title>
        <authorList>
            <person name="Rubin E."/>
        </authorList>
    </citation>
    <scope>NUCLEOTIDE SEQUENCE [LARGE SCALE GENOMIC DNA]</scope>
    <source>
        <strain evidence="6 7">USBA 36</strain>
    </source>
</reference>
<proteinExistence type="predicted"/>
<protein>
    <submittedName>
        <fullName evidence="6">DNA-binding MarR family transcriptional regulator</fullName>
    </submittedName>
</protein>
<sequence>MVDIKTRANPLFLREEELRQGIELLFFAYRDFTAEPDSMLAELGMGRAHHRVIYFVGRHPGITVTDLLRILKITKQSLSRVLSQLVREAYIEQRQGRTDRRQKPLHLTEKGVALEQALTANQLTRIAGAYKAASAEAVEGFCKVLLGMIDESDQRRFIRAGRPQGQEAAGASGGRVAAGQAVRGRDGR</sequence>
<keyword evidence="1" id="KW-0805">Transcription regulation</keyword>
<evidence type="ECO:0000256" key="2">
    <source>
        <dbReference type="ARBA" id="ARBA00023125"/>
    </source>
</evidence>
<evidence type="ECO:0000256" key="3">
    <source>
        <dbReference type="ARBA" id="ARBA00023163"/>
    </source>
</evidence>
<dbReference type="Pfam" id="PF12802">
    <property type="entry name" value="MarR_2"/>
    <property type="match status" value="1"/>
</dbReference>
<dbReference type="Proteomes" id="UP000277424">
    <property type="component" value="Unassembled WGS sequence"/>
</dbReference>
<dbReference type="InterPro" id="IPR036388">
    <property type="entry name" value="WH-like_DNA-bd_sf"/>
</dbReference>
<dbReference type="GO" id="GO:0003677">
    <property type="term" value="F:DNA binding"/>
    <property type="evidence" value="ECO:0007669"/>
    <property type="project" value="UniProtKB-KW"/>
</dbReference>
<dbReference type="InterPro" id="IPR036390">
    <property type="entry name" value="WH_DNA-bd_sf"/>
</dbReference>
<dbReference type="AlphaFoldDB" id="A0A420WBX5"/>
<dbReference type="PANTHER" id="PTHR42756:SF1">
    <property type="entry name" value="TRANSCRIPTIONAL REPRESSOR OF EMRAB OPERON"/>
    <property type="match status" value="1"/>
</dbReference>
<dbReference type="PROSITE" id="PS50995">
    <property type="entry name" value="HTH_MARR_2"/>
    <property type="match status" value="1"/>
</dbReference>
<dbReference type="InterPro" id="IPR000835">
    <property type="entry name" value="HTH_MarR-typ"/>
</dbReference>
<dbReference type="PRINTS" id="PR00598">
    <property type="entry name" value="HTHMARR"/>
</dbReference>
<evidence type="ECO:0000259" key="5">
    <source>
        <dbReference type="PROSITE" id="PS50995"/>
    </source>
</evidence>
<accession>A0A420WBX5</accession>
<dbReference type="SUPFAM" id="SSF46785">
    <property type="entry name" value="Winged helix' DNA-binding domain"/>
    <property type="match status" value="1"/>
</dbReference>
<dbReference type="SMART" id="SM00347">
    <property type="entry name" value="HTH_MARR"/>
    <property type="match status" value="1"/>
</dbReference>
<dbReference type="GO" id="GO:0003700">
    <property type="term" value="F:DNA-binding transcription factor activity"/>
    <property type="evidence" value="ECO:0007669"/>
    <property type="project" value="InterPro"/>
</dbReference>
<dbReference type="RefSeq" id="WP_121221144.1">
    <property type="nucleotide sequence ID" value="NZ_RBIG01000003.1"/>
</dbReference>
<dbReference type="PANTHER" id="PTHR42756">
    <property type="entry name" value="TRANSCRIPTIONAL REGULATOR, MARR"/>
    <property type="match status" value="1"/>
</dbReference>
<organism evidence="6 7">
    <name type="scientific">Oceanibaculum indicum</name>
    <dbReference type="NCBI Taxonomy" id="526216"/>
    <lineage>
        <taxon>Bacteria</taxon>
        <taxon>Pseudomonadati</taxon>
        <taxon>Pseudomonadota</taxon>
        <taxon>Alphaproteobacteria</taxon>
        <taxon>Rhodospirillales</taxon>
        <taxon>Oceanibaculaceae</taxon>
        <taxon>Oceanibaculum</taxon>
    </lineage>
</organism>
<gene>
    <name evidence="6" type="ORF">BCL74_2956</name>
</gene>
<keyword evidence="3" id="KW-0804">Transcription</keyword>
<evidence type="ECO:0000256" key="1">
    <source>
        <dbReference type="ARBA" id="ARBA00023015"/>
    </source>
</evidence>
<dbReference type="OrthoDB" id="9799368at2"/>
<feature type="domain" description="HTH marR-type" evidence="5">
    <location>
        <begin position="15"/>
        <end position="150"/>
    </location>
</feature>
<name>A0A420WBX5_9PROT</name>
<evidence type="ECO:0000313" key="6">
    <source>
        <dbReference type="EMBL" id="RKQ68476.1"/>
    </source>
</evidence>
<feature type="region of interest" description="Disordered" evidence="4">
    <location>
        <begin position="163"/>
        <end position="188"/>
    </location>
</feature>
<evidence type="ECO:0000256" key="4">
    <source>
        <dbReference type="SAM" id="MobiDB-lite"/>
    </source>
</evidence>
<dbReference type="Gene3D" id="1.10.10.10">
    <property type="entry name" value="Winged helix-like DNA-binding domain superfamily/Winged helix DNA-binding domain"/>
    <property type="match status" value="1"/>
</dbReference>
<keyword evidence="2 6" id="KW-0238">DNA-binding</keyword>
<evidence type="ECO:0000313" key="7">
    <source>
        <dbReference type="Proteomes" id="UP000277424"/>
    </source>
</evidence>
<comment type="caution">
    <text evidence="6">The sequence shown here is derived from an EMBL/GenBank/DDBJ whole genome shotgun (WGS) entry which is preliminary data.</text>
</comment>